<protein>
    <recommendedName>
        <fullName evidence="4">Lipoprotein</fullName>
    </recommendedName>
</protein>
<reference evidence="2 3" key="1">
    <citation type="submission" date="2020-07" db="EMBL/GenBank/DDBJ databases">
        <authorList>
            <person name="Zhuang K."/>
            <person name="Ran Y."/>
        </authorList>
    </citation>
    <scope>NUCLEOTIDE SEQUENCE [LARGE SCALE GENOMIC DNA]</scope>
    <source>
        <strain evidence="2 3">WCH-YHL-001</strain>
    </source>
</reference>
<dbReference type="RefSeq" id="WP_181580732.1">
    <property type="nucleotide sequence ID" value="NZ_CP059399.1"/>
</dbReference>
<dbReference type="KEGG" id="nhu:H0264_30395"/>
<organism evidence="2 3">
    <name type="scientific">Nocardia huaxiensis</name>
    <dbReference type="NCBI Taxonomy" id="2755382"/>
    <lineage>
        <taxon>Bacteria</taxon>
        <taxon>Bacillati</taxon>
        <taxon>Actinomycetota</taxon>
        <taxon>Actinomycetes</taxon>
        <taxon>Mycobacteriales</taxon>
        <taxon>Nocardiaceae</taxon>
        <taxon>Nocardia</taxon>
    </lineage>
</organism>
<keyword evidence="1" id="KW-0732">Signal</keyword>
<gene>
    <name evidence="2" type="ORF">H0264_30395</name>
</gene>
<evidence type="ECO:0000313" key="2">
    <source>
        <dbReference type="EMBL" id="QLY29528.1"/>
    </source>
</evidence>
<evidence type="ECO:0008006" key="4">
    <source>
        <dbReference type="Google" id="ProtNLM"/>
    </source>
</evidence>
<proteinExistence type="predicted"/>
<feature type="chain" id="PRO_5039495885" description="Lipoprotein" evidence="1">
    <location>
        <begin position="24"/>
        <end position="198"/>
    </location>
</feature>
<evidence type="ECO:0000256" key="1">
    <source>
        <dbReference type="SAM" id="SignalP"/>
    </source>
</evidence>
<feature type="signal peptide" evidence="1">
    <location>
        <begin position="1"/>
        <end position="23"/>
    </location>
</feature>
<sequence>MRPRTVRSAIVPVLAAVSLLACGCGGDGGESAQATTTTTTLAPGQVDCLAGAREITALRPTFDQLTERVQGISAAAGRNDLADIKQRTEDGVRLAGEIVAGVDRSVEGMQPSVARDAFVSVSAAAGQVRDALQGLEGALANPGQADQVSRALNESFDGLNRSMVVMTVACPIAFGSQIRTVEATPSGSATPAPTTTGR</sequence>
<accession>A0A7D6Z8E7</accession>
<evidence type="ECO:0000313" key="3">
    <source>
        <dbReference type="Proteomes" id="UP000515512"/>
    </source>
</evidence>
<name>A0A7D6Z8E7_9NOCA</name>
<dbReference type="Proteomes" id="UP000515512">
    <property type="component" value="Chromosome"/>
</dbReference>
<dbReference type="PROSITE" id="PS51257">
    <property type="entry name" value="PROKAR_LIPOPROTEIN"/>
    <property type="match status" value="1"/>
</dbReference>
<dbReference type="AlphaFoldDB" id="A0A7D6Z8E7"/>
<keyword evidence="3" id="KW-1185">Reference proteome</keyword>
<dbReference type="EMBL" id="CP059399">
    <property type="protein sequence ID" value="QLY29528.1"/>
    <property type="molecule type" value="Genomic_DNA"/>
</dbReference>